<dbReference type="InterPro" id="IPR036179">
    <property type="entry name" value="Ig-like_dom_sf"/>
</dbReference>
<keyword evidence="9" id="KW-1015">Disulfide bond</keyword>
<evidence type="ECO:0000256" key="11">
    <source>
        <dbReference type="ARBA" id="ARBA00023319"/>
    </source>
</evidence>
<evidence type="ECO:0000256" key="1">
    <source>
        <dbReference type="ARBA" id="ARBA00004236"/>
    </source>
</evidence>
<evidence type="ECO:0000256" key="6">
    <source>
        <dbReference type="ARBA" id="ARBA00022737"/>
    </source>
</evidence>
<dbReference type="GO" id="GO:0001788">
    <property type="term" value="P:antibody-dependent cellular cytotoxicity"/>
    <property type="evidence" value="ECO:0007669"/>
    <property type="project" value="Ensembl"/>
</dbReference>
<dbReference type="GO" id="GO:0006911">
    <property type="term" value="P:phagocytosis, engulfment"/>
    <property type="evidence" value="ECO:0007669"/>
    <property type="project" value="UniProtKB-ARBA"/>
</dbReference>
<keyword evidence="16" id="KW-0812">Transmembrane</keyword>
<feature type="region of interest" description="Disordered" evidence="15">
    <location>
        <begin position="355"/>
        <end position="380"/>
    </location>
</feature>
<dbReference type="InterPro" id="IPR007110">
    <property type="entry name" value="Ig-like_dom"/>
</dbReference>
<keyword evidence="16" id="KW-1133">Transmembrane helix</keyword>
<dbReference type="GO" id="GO:0045087">
    <property type="term" value="P:innate immune response"/>
    <property type="evidence" value="ECO:0007669"/>
    <property type="project" value="UniProtKB-KW"/>
</dbReference>
<keyword evidence="10" id="KW-0325">Glycoprotein</keyword>
<keyword evidence="4" id="KW-0399">Innate immunity</keyword>
<dbReference type="GO" id="GO:0019864">
    <property type="term" value="F:IgG binding"/>
    <property type="evidence" value="ECO:0007669"/>
    <property type="project" value="TreeGrafter"/>
</dbReference>
<evidence type="ECO:0000313" key="20">
    <source>
        <dbReference type="Proteomes" id="UP000233160"/>
    </source>
</evidence>
<dbReference type="CDD" id="cd05753">
    <property type="entry name" value="Ig2_FcgammaR_like"/>
    <property type="match status" value="1"/>
</dbReference>
<evidence type="ECO:0000256" key="3">
    <source>
        <dbReference type="ARBA" id="ARBA00022553"/>
    </source>
</evidence>
<keyword evidence="6" id="KW-0677">Repeat</keyword>
<organism evidence="19 20">
    <name type="scientific">Propithecus coquereli</name>
    <name type="common">Coquerel's sifaka</name>
    <name type="synonym">Propithecus verreauxi coquereli</name>
    <dbReference type="NCBI Taxonomy" id="379532"/>
    <lineage>
        <taxon>Eukaryota</taxon>
        <taxon>Metazoa</taxon>
        <taxon>Chordata</taxon>
        <taxon>Craniata</taxon>
        <taxon>Vertebrata</taxon>
        <taxon>Euteleostomi</taxon>
        <taxon>Mammalia</taxon>
        <taxon>Eutheria</taxon>
        <taxon>Euarchontoglires</taxon>
        <taxon>Primates</taxon>
        <taxon>Strepsirrhini</taxon>
        <taxon>Lemuriformes</taxon>
        <taxon>Indriidae</taxon>
        <taxon>Propithecus</taxon>
    </lineage>
</organism>
<evidence type="ECO:0000256" key="9">
    <source>
        <dbReference type="ARBA" id="ARBA00023157"/>
    </source>
</evidence>
<dbReference type="Pfam" id="PF13895">
    <property type="entry name" value="Ig_2"/>
    <property type="match status" value="2"/>
</dbReference>
<reference evidence="19" key="2">
    <citation type="submission" date="2025-09" db="UniProtKB">
        <authorList>
            <consortium name="Ensembl"/>
        </authorList>
    </citation>
    <scope>IDENTIFICATION</scope>
</reference>
<dbReference type="Proteomes" id="UP000233160">
    <property type="component" value="Unassembled WGS sequence"/>
</dbReference>
<name>A0A2K6F6H5_PROCO</name>
<dbReference type="FunFam" id="2.60.40.10:FF:000217">
    <property type="entry name" value="High affinity immunoglobulin gamma Fc receptor I"/>
    <property type="match status" value="1"/>
</dbReference>
<dbReference type="FunFam" id="2.60.40.10:FF:000356">
    <property type="entry name" value="Low affinity immunoglobulin gamma Fc region receptor III-A"/>
    <property type="match status" value="1"/>
</dbReference>
<dbReference type="PROSITE" id="PS50835">
    <property type="entry name" value="IG_LIKE"/>
    <property type="match status" value="3"/>
</dbReference>
<keyword evidence="2" id="KW-1003">Cell membrane</keyword>
<feature type="domain" description="Ig-like" evidence="18">
    <location>
        <begin position="191"/>
        <end position="277"/>
    </location>
</feature>
<accession>A0A2K6F6H5</accession>
<dbReference type="OrthoDB" id="9950534at2759"/>
<feature type="transmembrane region" description="Helical" evidence="16">
    <location>
        <begin position="293"/>
        <end position="313"/>
    </location>
</feature>
<dbReference type="KEGG" id="pcoq:105821782"/>
<dbReference type="InterPro" id="IPR013783">
    <property type="entry name" value="Ig-like_fold"/>
</dbReference>
<dbReference type="SMART" id="SM00409">
    <property type="entry name" value="IG"/>
    <property type="match status" value="3"/>
</dbReference>
<gene>
    <name evidence="19" type="primary">FCGR1A</name>
</gene>
<dbReference type="GO" id="GO:0009897">
    <property type="term" value="C:external side of plasma membrane"/>
    <property type="evidence" value="ECO:0007669"/>
    <property type="project" value="TreeGrafter"/>
</dbReference>
<dbReference type="Ensembl" id="ENSPCOT00000020171.1">
    <property type="protein sequence ID" value="ENSPCOP00000009600.1"/>
    <property type="gene ID" value="ENSPCOG00000016186.1"/>
</dbReference>
<protein>
    <recommendedName>
        <fullName evidence="13">High affinity immunoglobulin gamma Fc receptor I</fullName>
    </recommendedName>
    <alternativeName>
        <fullName evidence="14">Fc-gamma RI</fullName>
    </alternativeName>
</protein>
<evidence type="ECO:0000256" key="2">
    <source>
        <dbReference type="ARBA" id="ARBA00022475"/>
    </source>
</evidence>
<feature type="domain" description="Ig-like" evidence="18">
    <location>
        <begin position="95"/>
        <end position="184"/>
    </location>
</feature>
<dbReference type="FunFam" id="2.60.40.10:FF:000651">
    <property type="entry name" value="Fc receptor like 1"/>
    <property type="match status" value="1"/>
</dbReference>
<dbReference type="InterPro" id="IPR050488">
    <property type="entry name" value="Ig_Fc_receptor"/>
</dbReference>
<dbReference type="SMART" id="SM00408">
    <property type="entry name" value="IGc2"/>
    <property type="match status" value="3"/>
</dbReference>
<dbReference type="InterPro" id="IPR003598">
    <property type="entry name" value="Ig_sub2"/>
</dbReference>
<dbReference type="GO" id="GO:0050766">
    <property type="term" value="P:positive regulation of phagocytosis"/>
    <property type="evidence" value="ECO:0007669"/>
    <property type="project" value="TreeGrafter"/>
</dbReference>
<evidence type="ECO:0000256" key="4">
    <source>
        <dbReference type="ARBA" id="ARBA00022588"/>
    </source>
</evidence>
<evidence type="ECO:0000256" key="13">
    <source>
        <dbReference type="ARBA" id="ARBA00071992"/>
    </source>
</evidence>
<evidence type="ECO:0000256" key="16">
    <source>
        <dbReference type="SAM" id="Phobius"/>
    </source>
</evidence>
<comment type="similarity">
    <text evidence="12">Belongs to the immunoglobulin superfamily. FCGR1 family.</text>
</comment>
<feature type="chain" id="PRO_5014477917" description="High affinity immunoglobulin gamma Fc receptor I" evidence="17">
    <location>
        <begin position="16"/>
        <end position="380"/>
    </location>
</feature>
<dbReference type="Gene3D" id="2.60.40.10">
    <property type="entry name" value="Immunoglobulins"/>
    <property type="match status" value="3"/>
</dbReference>
<dbReference type="InterPro" id="IPR013151">
    <property type="entry name" value="Immunoglobulin_dom"/>
</dbReference>
<keyword evidence="5 17" id="KW-0732">Signal</keyword>
<evidence type="ECO:0000256" key="12">
    <source>
        <dbReference type="ARBA" id="ARBA00061183"/>
    </source>
</evidence>
<feature type="domain" description="Ig-like" evidence="18">
    <location>
        <begin position="22"/>
        <end position="86"/>
    </location>
</feature>
<evidence type="ECO:0000256" key="14">
    <source>
        <dbReference type="ARBA" id="ARBA00083540"/>
    </source>
</evidence>
<keyword evidence="3" id="KW-0597">Phosphoprotein</keyword>
<comment type="subcellular location">
    <subcellularLocation>
        <location evidence="1">Cell membrane</location>
    </subcellularLocation>
</comment>
<dbReference type="GO" id="GO:0032760">
    <property type="term" value="P:positive regulation of tumor necrosis factor production"/>
    <property type="evidence" value="ECO:0007669"/>
    <property type="project" value="TreeGrafter"/>
</dbReference>
<evidence type="ECO:0000256" key="15">
    <source>
        <dbReference type="SAM" id="MobiDB-lite"/>
    </source>
</evidence>
<dbReference type="SUPFAM" id="SSF48726">
    <property type="entry name" value="Immunoglobulin"/>
    <property type="match status" value="3"/>
</dbReference>
<evidence type="ECO:0000259" key="18">
    <source>
        <dbReference type="PROSITE" id="PS50835"/>
    </source>
</evidence>
<dbReference type="InterPro" id="IPR003599">
    <property type="entry name" value="Ig_sub"/>
</dbReference>
<evidence type="ECO:0000256" key="7">
    <source>
        <dbReference type="ARBA" id="ARBA00022859"/>
    </source>
</evidence>
<evidence type="ECO:0000313" key="19">
    <source>
        <dbReference type="Ensembl" id="ENSPCOP00000009600.1"/>
    </source>
</evidence>
<keyword evidence="8 16" id="KW-0472">Membrane</keyword>
<evidence type="ECO:0000256" key="10">
    <source>
        <dbReference type="ARBA" id="ARBA00023180"/>
    </source>
</evidence>
<sequence>MWLLIALLLWVPAGGQVDTTQAVITLQPPWTSVFQKENITLWCEGPRLPRDNSTQWFHNGTAIQTLTSRYSILSASVNDSGEYRCQTGLSVPSDPVHLEIHRDWLLLQVSSRVFTEGEPLALRCHGWKNKLVYNVIFYQNGKALKFFPRNSELTILKTNMSHNGIYHCSGMGRHHYTSAGVSVTVKELFPPPVLTASLALPLLEGNLVTLSCETKLLPQRPGLQLYFSFYMGSKTLKPRNTSSEYQIFTARREDSGLYWCEAATEDGNVLKRSPELELKVLGLQSSTPDWFKILFYLTVGVMFLVDTVLCMTIHKKLQRKKKWNLAISLNADHGKKVTSCLQKDRHLEEELKCQEKEEEKLQERTHRKKPKEEERQQLTV</sequence>
<dbReference type="GeneTree" id="ENSGT01050000244808"/>
<dbReference type="Pfam" id="PF00047">
    <property type="entry name" value="ig"/>
    <property type="match status" value="1"/>
</dbReference>
<dbReference type="PANTHER" id="PTHR11481">
    <property type="entry name" value="IMMUNOGLOBULIN FC RECEPTOR"/>
    <property type="match status" value="1"/>
</dbReference>
<keyword evidence="7" id="KW-0391">Immunity</keyword>
<dbReference type="AlphaFoldDB" id="A0A2K6F6H5"/>
<dbReference type="PANTHER" id="PTHR11481:SF11">
    <property type="entry name" value="HIGH AFFINITY IMMUNOGLOBULIN GAMMA FC RECEPTOR I-RELATED"/>
    <property type="match status" value="1"/>
</dbReference>
<keyword evidence="11" id="KW-0393">Immunoglobulin domain</keyword>
<keyword evidence="20" id="KW-1185">Reference proteome</keyword>
<proteinExistence type="inferred from homology"/>
<dbReference type="STRING" id="379532.ENSPCOP00000009600"/>
<evidence type="ECO:0000256" key="17">
    <source>
        <dbReference type="SAM" id="SignalP"/>
    </source>
</evidence>
<dbReference type="GO" id="GO:0019771">
    <property type="term" value="F:high-affinity IgG receptor activity"/>
    <property type="evidence" value="ECO:0007669"/>
    <property type="project" value="Ensembl"/>
</dbReference>
<evidence type="ECO:0000256" key="5">
    <source>
        <dbReference type="ARBA" id="ARBA00022729"/>
    </source>
</evidence>
<dbReference type="CDD" id="cd05752">
    <property type="entry name" value="Ig1_FcgammaR_like"/>
    <property type="match status" value="1"/>
</dbReference>
<feature type="signal peptide" evidence="17">
    <location>
        <begin position="1"/>
        <end position="15"/>
    </location>
</feature>
<reference evidence="19" key="1">
    <citation type="submission" date="2025-08" db="UniProtKB">
        <authorList>
            <consortium name="Ensembl"/>
        </authorList>
    </citation>
    <scope>IDENTIFICATION</scope>
</reference>
<evidence type="ECO:0000256" key="8">
    <source>
        <dbReference type="ARBA" id="ARBA00023136"/>
    </source>
</evidence>